<reference evidence="7" key="1">
    <citation type="journal article" date="2020" name="mSystems">
        <title>Genome- and Community-Level Interaction Insights into Carbon Utilization and Element Cycling Functions of Hydrothermarchaeota in Hydrothermal Sediment.</title>
        <authorList>
            <person name="Zhou Z."/>
            <person name="Liu Y."/>
            <person name="Xu W."/>
            <person name="Pan J."/>
            <person name="Luo Z.H."/>
            <person name="Li M."/>
        </authorList>
    </citation>
    <scope>NUCLEOTIDE SEQUENCE [LARGE SCALE GENOMIC DNA]</scope>
    <source>
        <strain evidence="7">HyVt-26</strain>
    </source>
</reference>
<keyword evidence="4 6" id="KW-1133">Transmembrane helix</keyword>
<evidence type="ECO:0000256" key="6">
    <source>
        <dbReference type="SAM" id="Phobius"/>
    </source>
</evidence>
<dbReference type="Pfam" id="PF03626">
    <property type="entry name" value="COX4_pro"/>
    <property type="match status" value="1"/>
</dbReference>
<dbReference type="AlphaFoldDB" id="A0A831JSG0"/>
<evidence type="ECO:0000256" key="1">
    <source>
        <dbReference type="ARBA" id="ARBA00004651"/>
    </source>
</evidence>
<protein>
    <submittedName>
        <fullName evidence="7">O-succinylhomoserine sulfhydrylase</fullName>
    </submittedName>
</protein>
<proteinExistence type="predicted"/>
<dbReference type="EMBL" id="DRCV01000246">
    <property type="protein sequence ID" value="HDK38472.1"/>
    <property type="molecule type" value="Genomic_DNA"/>
</dbReference>
<dbReference type="InterPro" id="IPR005171">
    <property type="entry name" value="Cyt_c_oxidase_su4_prok"/>
</dbReference>
<sequence length="90" mass="10270">MTEDKSFIRPCTRIYLLLMGLTLVTWFIGVQHLSGLQISLIVLGIALLKGQLIGDYFMGLKQVSSFWRWVVTIWLLLPGSLITYAFYIST</sequence>
<comment type="subcellular location">
    <subcellularLocation>
        <location evidence="1">Cell membrane</location>
        <topology evidence="1">Multi-pass membrane protein</topology>
    </subcellularLocation>
</comment>
<accession>A0A831JSG0</accession>
<evidence type="ECO:0000256" key="3">
    <source>
        <dbReference type="ARBA" id="ARBA00022692"/>
    </source>
</evidence>
<evidence type="ECO:0000256" key="4">
    <source>
        <dbReference type="ARBA" id="ARBA00022989"/>
    </source>
</evidence>
<keyword evidence="3 6" id="KW-0812">Transmembrane</keyword>
<feature type="transmembrane region" description="Helical" evidence="6">
    <location>
        <begin position="12"/>
        <end position="29"/>
    </location>
</feature>
<feature type="transmembrane region" description="Helical" evidence="6">
    <location>
        <begin position="66"/>
        <end position="87"/>
    </location>
</feature>
<dbReference type="GO" id="GO:0005886">
    <property type="term" value="C:plasma membrane"/>
    <property type="evidence" value="ECO:0007669"/>
    <property type="project" value="UniProtKB-SubCell"/>
</dbReference>
<comment type="caution">
    <text evidence="7">The sequence shown here is derived from an EMBL/GenBank/DDBJ whole genome shotgun (WGS) entry which is preliminary data.</text>
</comment>
<gene>
    <name evidence="7" type="ORF">ENG92_05600</name>
</gene>
<evidence type="ECO:0000256" key="2">
    <source>
        <dbReference type="ARBA" id="ARBA00022475"/>
    </source>
</evidence>
<name>A0A831JSG0_9GAMM</name>
<organism evidence="7">
    <name type="scientific">Thiolapillus brandeum</name>
    <dbReference type="NCBI Taxonomy" id="1076588"/>
    <lineage>
        <taxon>Bacteria</taxon>
        <taxon>Pseudomonadati</taxon>
        <taxon>Pseudomonadota</taxon>
        <taxon>Gammaproteobacteria</taxon>
        <taxon>Chromatiales</taxon>
        <taxon>Sedimenticolaceae</taxon>
        <taxon>Thiolapillus</taxon>
    </lineage>
</organism>
<keyword evidence="2" id="KW-1003">Cell membrane</keyword>
<keyword evidence="5 6" id="KW-0472">Membrane</keyword>
<evidence type="ECO:0000256" key="5">
    <source>
        <dbReference type="ARBA" id="ARBA00023136"/>
    </source>
</evidence>
<feature type="transmembrane region" description="Helical" evidence="6">
    <location>
        <begin position="35"/>
        <end position="54"/>
    </location>
</feature>
<dbReference type="Proteomes" id="UP000885822">
    <property type="component" value="Unassembled WGS sequence"/>
</dbReference>
<evidence type="ECO:0000313" key="7">
    <source>
        <dbReference type="EMBL" id="HDK38472.1"/>
    </source>
</evidence>